<organism evidence="1 2">
    <name type="scientific">Aspergillus aculeatinus CBS 121060</name>
    <dbReference type="NCBI Taxonomy" id="1448322"/>
    <lineage>
        <taxon>Eukaryota</taxon>
        <taxon>Fungi</taxon>
        <taxon>Dikarya</taxon>
        <taxon>Ascomycota</taxon>
        <taxon>Pezizomycotina</taxon>
        <taxon>Eurotiomycetes</taxon>
        <taxon>Eurotiomycetidae</taxon>
        <taxon>Eurotiales</taxon>
        <taxon>Aspergillaceae</taxon>
        <taxon>Aspergillus</taxon>
        <taxon>Aspergillus subgen. Circumdati</taxon>
    </lineage>
</organism>
<reference evidence="1" key="1">
    <citation type="submission" date="2018-02" db="EMBL/GenBank/DDBJ databases">
        <title>The genomes of Aspergillus section Nigri reveals drivers in fungal speciation.</title>
        <authorList>
            <consortium name="DOE Joint Genome Institute"/>
            <person name="Vesth T.C."/>
            <person name="Nybo J."/>
            <person name="Theobald S."/>
            <person name="Brandl J."/>
            <person name="Frisvad J.C."/>
            <person name="Nielsen K.F."/>
            <person name="Lyhne E.K."/>
            <person name="Kogle M.E."/>
            <person name="Kuo A."/>
            <person name="Riley R."/>
            <person name="Clum A."/>
            <person name="Nolan M."/>
            <person name="Lipzen A."/>
            <person name="Salamov A."/>
            <person name="Henrissat B."/>
            <person name="Wiebenga A."/>
            <person name="De vries R.P."/>
            <person name="Grigoriev I.V."/>
            <person name="Mortensen U.H."/>
            <person name="Andersen M.R."/>
            <person name="Baker S.E."/>
        </authorList>
    </citation>
    <scope>NUCLEOTIDE SEQUENCE</scope>
    <source>
        <strain evidence="1">CBS 121060</strain>
    </source>
</reference>
<proteinExistence type="predicted"/>
<protein>
    <submittedName>
        <fullName evidence="1">Uncharacterized protein</fullName>
    </submittedName>
</protein>
<keyword evidence="2" id="KW-1185">Reference proteome</keyword>
<evidence type="ECO:0000313" key="1">
    <source>
        <dbReference type="EMBL" id="RAH74603.1"/>
    </source>
</evidence>
<dbReference type="Proteomes" id="UP000249661">
    <property type="component" value="Unassembled WGS sequence"/>
</dbReference>
<dbReference type="EMBL" id="KZ824935">
    <property type="protein sequence ID" value="RAH74603.1"/>
    <property type="molecule type" value="Genomic_DNA"/>
</dbReference>
<sequence length="177" mass="19586">MFTSDNQGYIHPTERRNDSNIPIGCHQHCFTHHWRRRATQASRSISAPFQWETATSVDHGPAHSMTGQGQWNGFNCDSWPPARISLAGWYQRWGWVRDPMEGFFPNAGSGSVDAEVLTCSISLADFFRGLSTTGCVSFGPRTLVTSVSPGTRLELTGNAFPYVDLLVIYSLNSGSAR</sequence>
<accession>A0ACD1HLB8</accession>
<evidence type="ECO:0000313" key="2">
    <source>
        <dbReference type="Proteomes" id="UP000249661"/>
    </source>
</evidence>
<gene>
    <name evidence="1" type="ORF">BO66DRAFT_111394</name>
</gene>
<name>A0ACD1HLB8_9EURO</name>